<sequence length="86" mass="9512">MSSATATGAVSAVIPELVDYMEKRLLLKINGNRQVSGVLRGYDPFMNIVLDDATDENPNTPENDRKLGMIVLRGSSIELLECQERM</sequence>
<dbReference type="GO" id="GO:0000387">
    <property type="term" value="P:spliceosomal snRNP assembly"/>
    <property type="evidence" value="ECO:0007669"/>
    <property type="project" value="UniProtKB-UniRule"/>
</dbReference>
<dbReference type="InterPro" id="IPR001163">
    <property type="entry name" value="Sm_dom_euk/arc"/>
</dbReference>
<evidence type="ECO:0000256" key="2">
    <source>
        <dbReference type="ARBA" id="ARBA00006850"/>
    </source>
</evidence>
<evidence type="ECO:0000256" key="6">
    <source>
        <dbReference type="ARBA" id="ARBA00023187"/>
    </source>
</evidence>
<dbReference type="OrthoDB" id="2146at2759"/>
<evidence type="ECO:0000256" key="5">
    <source>
        <dbReference type="ARBA" id="ARBA00022884"/>
    </source>
</evidence>
<evidence type="ECO:0000256" key="4">
    <source>
        <dbReference type="ARBA" id="ARBA00022728"/>
    </source>
</evidence>
<dbReference type="AlphaFoldDB" id="A0A9W8ASP4"/>
<comment type="function">
    <text evidence="9">Plays a role in pre-mRNA splicing.</text>
</comment>
<dbReference type="Proteomes" id="UP001150925">
    <property type="component" value="Unassembled WGS sequence"/>
</dbReference>
<comment type="subcellular location">
    <subcellularLocation>
        <location evidence="1 9">Nucleus</location>
    </subcellularLocation>
</comment>
<keyword evidence="12" id="KW-1185">Reference proteome</keyword>
<dbReference type="GO" id="GO:0071013">
    <property type="term" value="C:catalytic step 2 spliceosome"/>
    <property type="evidence" value="ECO:0007669"/>
    <property type="project" value="TreeGrafter"/>
</dbReference>
<evidence type="ECO:0000256" key="1">
    <source>
        <dbReference type="ARBA" id="ARBA00004123"/>
    </source>
</evidence>
<dbReference type="GO" id="GO:0005689">
    <property type="term" value="C:U12-type spliceosomal complex"/>
    <property type="evidence" value="ECO:0007669"/>
    <property type="project" value="TreeGrafter"/>
</dbReference>
<evidence type="ECO:0000313" key="11">
    <source>
        <dbReference type="EMBL" id="KAJ1968303.1"/>
    </source>
</evidence>
<dbReference type="PANTHER" id="PTHR10553:SF2">
    <property type="entry name" value="SMALL NUCLEAR RIBONUCLEOPROTEIN G"/>
    <property type="match status" value="1"/>
</dbReference>
<organism evidence="11 12">
    <name type="scientific">Dispira parvispora</name>
    <dbReference type="NCBI Taxonomy" id="1520584"/>
    <lineage>
        <taxon>Eukaryota</taxon>
        <taxon>Fungi</taxon>
        <taxon>Fungi incertae sedis</taxon>
        <taxon>Zoopagomycota</taxon>
        <taxon>Kickxellomycotina</taxon>
        <taxon>Dimargaritomycetes</taxon>
        <taxon>Dimargaritales</taxon>
        <taxon>Dimargaritaceae</taxon>
        <taxon>Dispira</taxon>
    </lineage>
</organism>
<evidence type="ECO:0000313" key="12">
    <source>
        <dbReference type="Proteomes" id="UP001150925"/>
    </source>
</evidence>
<evidence type="ECO:0000259" key="10">
    <source>
        <dbReference type="PROSITE" id="PS52002"/>
    </source>
</evidence>
<dbReference type="InterPro" id="IPR010920">
    <property type="entry name" value="LSM_dom_sf"/>
</dbReference>
<name>A0A9W8ASP4_9FUNG</name>
<comment type="similarity">
    <text evidence="2 9">Belongs to the snRNP Sm proteins family.</text>
</comment>
<dbReference type="GO" id="GO:0003723">
    <property type="term" value="F:RNA binding"/>
    <property type="evidence" value="ECO:0007669"/>
    <property type="project" value="UniProtKB-UniRule"/>
</dbReference>
<dbReference type="Gene3D" id="2.30.30.100">
    <property type="match status" value="1"/>
</dbReference>
<accession>A0A9W8ASP4</accession>
<dbReference type="GO" id="GO:0071011">
    <property type="term" value="C:precatalytic spliceosome"/>
    <property type="evidence" value="ECO:0007669"/>
    <property type="project" value="TreeGrafter"/>
</dbReference>
<dbReference type="GO" id="GO:0005685">
    <property type="term" value="C:U1 snRNP"/>
    <property type="evidence" value="ECO:0007669"/>
    <property type="project" value="TreeGrafter"/>
</dbReference>
<evidence type="ECO:0000256" key="7">
    <source>
        <dbReference type="ARBA" id="ARBA00023242"/>
    </source>
</evidence>
<keyword evidence="5 9" id="KW-0694">RNA-binding</keyword>
<evidence type="ECO:0000256" key="3">
    <source>
        <dbReference type="ARBA" id="ARBA00022664"/>
    </source>
</evidence>
<dbReference type="GO" id="GO:0071004">
    <property type="term" value="C:U2-type prespliceosome"/>
    <property type="evidence" value="ECO:0007669"/>
    <property type="project" value="TreeGrafter"/>
</dbReference>
<comment type="caution">
    <text evidence="11">The sequence shown here is derived from an EMBL/GenBank/DDBJ whole genome shotgun (WGS) entry which is preliminary data.</text>
</comment>
<dbReference type="InterPro" id="IPR044641">
    <property type="entry name" value="Lsm7/SmG-like"/>
</dbReference>
<dbReference type="SMART" id="SM00651">
    <property type="entry name" value="Sm"/>
    <property type="match status" value="1"/>
</dbReference>
<dbReference type="GO" id="GO:0005687">
    <property type="term" value="C:U4 snRNP"/>
    <property type="evidence" value="ECO:0007669"/>
    <property type="project" value="TreeGrafter"/>
</dbReference>
<dbReference type="CDD" id="cd01719">
    <property type="entry name" value="Sm_G"/>
    <property type="match status" value="1"/>
</dbReference>
<keyword evidence="6 9" id="KW-0508">mRNA splicing</keyword>
<evidence type="ECO:0000256" key="8">
    <source>
        <dbReference type="ARBA" id="ARBA00023274"/>
    </source>
</evidence>
<dbReference type="GO" id="GO:0097526">
    <property type="term" value="C:spliceosomal tri-snRNP complex"/>
    <property type="evidence" value="ECO:0007669"/>
    <property type="project" value="TreeGrafter"/>
</dbReference>
<keyword evidence="3 9" id="KW-0507">mRNA processing</keyword>
<protein>
    <recommendedName>
        <fullName evidence="9">Small nuclear ribonucleoprotein G</fullName>
        <shortName evidence="9">snRNP-G</shortName>
    </recommendedName>
</protein>
<dbReference type="SUPFAM" id="SSF50182">
    <property type="entry name" value="Sm-like ribonucleoproteins"/>
    <property type="match status" value="1"/>
</dbReference>
<gene>
    <name evidence="11" type="ORF">IWQ62_001324</name>
</gene>
<dbReference type="InterPro" id="IPR034098">
    <property type="entry name" value="Sm_G"/>
</dbReference>
<dbReference type="GO" id="GO:0034719">
    <property type="term" value="C:SMN-Sm protein complex"/>
    <property type="evidence" value="ECO:0007669"/>
    <property type="project" value="TreeGrafter"/>
</dbReference>
<proteinExistence type="inferred from homology"/>
<feature type="domain" description="Sm" evidence="10">
    <location>
        <begin position="12"/>
        <end position="86"/>
    </location>
</feature>
<dbReference type="InterPro" id="IPR047575">
    <property type="entry name" value="Sm"/>
</dbReference>
<keyword evidence="8 9" id="KW-0687">Ribonucleoprotein</keyword>
<dbReference type="PANTHER" id="PTHR10553">
    <property type="entry name" value="SMALL NUCLEAR RIBONUCLEOPROTEIN"/>
    <property type="match status" value="1"/>
</dbReference>
<keyword evidence="7 9" id="KW-0539">Nucleus</keyword>
<dbReference type="PROSITE" id="PS52002">
    <property type="entry name" value="SM"/>
    <property type="match status" value="1"/>
</dbReference>
<dbReference type="PIRSF" id="PIRSF037188">
    <property type="entry name" value="U6_snRNA_Lsm7"/>
    <property type="match status" value="1"/>
</dbReference>
<dbReference type="EMBL" id="JANBPY010000202">
    <property type="protein sequence ID" value="KAJ1968303.1"/>
    <property type="molecule type" value="Genomic_DNA"/>
</dbReference>
<reference evidence="11" key="1">
    <citation type="submission" date="2022-07" db="EMBL/GenBank/DDBJ databases">
        <title>Phylogenomic reconstructions and comparative analyses of Kickxellomycotina fungi.</title>
        <authorList>
            <person name="Reynolds N.K."/>
            <person name="Stajich J.E."/>
            <person name="Barry K."/>
            <person name="Grigoriev I.V."/>
            <person name="Crous P."/>
            <person name="Smith M.E."/>
        </authorList>
    </citation>
    <scope>NUCLEOTIDE SEQUENCE</scope>
    <source>
        <strain evidence="11">RSA 1196</strain>
    </source>
</reference>
<evidence type="ECO:0000256" key="9">
    <source>
        <dbReference type="RuleBase" id="RU365052"/>
    </source>
</evidence>
<dbReference type="GO" id="GO:0005686">
    <property type="term" value="C:U2 snRNP"/>
    <property type="evidence" value="ECO:0007669"/>
    <property type="project" value="TreeGrafter"/>
</dbReference>
<dbReference type="GO" id="GO:0005682">
    <property type="term" value="C:U5 snRNP"/>
    <property type="evidence" value="ECO:0007669"/>
    <property type="project" value="TreeGrafter"/>
</dbReference>
<keyword evidence="4 9" id="KW-0747">Spliceosome</keyword>
<dbReference type="Pfam" id="PF01423">
    <property type="entry name" value="LSM"/>
    <property type="match status" value="1"/>
</dbReference>